<feature type="domain" description="HD-GYP" evidence="1">
    <location>
        <begin position="257"/>
        <end position="452"/>
    </location>
</feature>
<dbReference type="Gene3D" id="1.10.3210.10">
    <property type="entry name" value="Hypothetical protein af1432"/>
    <property type="match status" value="3"/>
</dbReference>
<dbReference type="InterPro" id="IPR052020">
    <property type="entry name" value="Cyclic_di-GMP/3'3'-cGAMP_PDE"/>
</dbReference>
<dbReference type="SUPFAM" id="SSF109604">
    <property type="entry name" value="HD-domain/PDEase-like"/>
    <property type="match status" value="2"/>
</dbReference>
<dbReference type="SMART" id="SM00471">
    <property type="entry name" value="HDc"/>
    <property type="match status" value="1"/>
</dbReference>
<evidence type="ECO:0000259" key="1">
    <source>
        <dbReference type="PROSITE" id="PS51832"/>
    </source>
</evidence>
<dbReference type="Pfam" id="PF13487">
    <property type="entry name" value="HD_5"/>
    <property type="match status" value="2"/>
</dbReference>
<dbReference type="EMBL" id="JBHSNF010000001">
    <property type="protein sequence ID" value="MFC5525895.1"/>
    <property type="molecule type" value="Genomic_DNA"/>
</dbReference>
<dbReference type="InterPro" id="IPR037522">
    <property type="entry name" value="HD_GYP_dom"/>
</dbReference>
<sequence length="458" mass="49837">MSKLNLAELIGSLSYALDLTEGQPEGHCVRCCWIGMHVGNQLGLPEDELWSLYYTLLLKDLGCSSNAARICELYLTDDLAFKRDFKRVGSGGVRQMLGFVVSHTGQHSGWRQRLGAILNIVRNGDEVAQELIRTRCNRGASIARQLRFPESVARAVHSLDEHFDGGGRPDHLRAEAIPLASQIALMAQVVDVFHFSGGAEASLGELRLRAGSWFDPALVQAFERVAREPAFWAMLASDQVEREVNRLAPASSAIEVDEDYLDAIAEAFGQVVDAKSPFTAGHSARVAHYAVKLAIELGMPPARLRWLRRAALLHDVGKLGVSNAILDKPARLAPDEWRQVRLHAAYTGHILGRIQQFSELAQVAAAHHERLDGAGYPLGLAAADISQETRIITVADIFDAISAERPYRAATPIERTLEIMREAVGTAIDADCFAALERVVATEPAPDVLPPAVGIAGA</sequence>
<name>A0ABW0QNF4_9GAMM</name>
<dbReference type="CDD" id="cd00077">
    <property type="entry name" value="HDc"/>
    <property type="match status" value="1"/>
</dbReference>
<gene>
    <name evidence="2" type="ORF">ACFPPA_09090</name>
</gene>
<dbReference type="EC" id="3.1.4.-" evidence="2"/>
<dbReference type="GO" id="GO:0016787">
    <property type="term" value="F:hydrolase activity"/>
    <property type="evidence" value="ECO:0007669"/>
    <property type="project" value="UniProtKB-KW"/>
</dbReference>
<keyword evidence="3" id="KW-1185">Reference proteome</keyword>
<dbReference type="RefSeq" id="WP_377319391.1">
    <property type="nucleotide sequence ID" value="NZ_JBHSNF010000001.1"/>
</dbReference>
<proteinExistence type="predicted"/>
<protein>
    <submittedName>
        <fullName evidence="2">HD-GYP domain-containing protein</fullName>
        <ecNumber evidence="2">3.1.4.-</ecNumber>
    </submittedName>
</protein>
<dbReference type="PANTHER" id="PTHR45228">
    <property type="entry name" value="CYCLIC DI-GMP PHOSPHODIESTERASE TM_0186-RELATED"/>
    <property type="match status" value="1"/>
</dbReference>
<evidence type="ECO:0000313" key="2">
    <source>
        <dbReference type="EMBL" id="MFC5525895.1"/>
    </source>
</evidence>
<dbReference type="PANTHER" id="PTHR45228:SF5">
    <property type="entry name" value="CYCLIC DI-GMP PHOSPHODIESTERASE VC_1348-RELATED"/>
    <property type="match status" value="1"/>
</dbReference>
<dbReference type="PROSITE" id="PS51832">
    <property type="entry name" value="HD_GYP"/>
    <property type="match status" value="1"/>
</dbReference>
<reference evidence="3" key="1">
    <citation type="journal article" date="2019" name="Int. J. Syst. Evol. Microbiol.">
        <title>The Global Catalogue of Microorganisms (GCM) 10K type strain sequencing project: providing services to taxonomists for standard genome sequencing and annotation.</title>
        <authorList>
            <consortium name="The Broad Institute Genomics Platform"/>
            <consortium name="The Broad Institute Genome Sequencing Center for Infectious Disease"/>
            <person name="Wu L."/>
            <person name="Ma J."/>
        </authorList>
    </citation>
    <scope>NUCLEOTIDE SEQUENCE [LARGE SCALE GENOMIC DNA]</scope>
    <source>
        <strain evidence="3">CGMCC 1.16619</strain>
    </source>
</reference>
<organism evidence="2 3">
    <name type="scientific">Rhodanobacter ginsengisoli</name>
    <dbReference type="NCBI Taxonomy" id="418646"/>
    <lineage>
        <taxon>Bacteria</taxon>
        <taxon>Pseudomonadati</taxon>
        <taxon>Pseudomonadota</taxon>
        <taxon>Gammaproteobacteria</taxon>
        <taxon>Lysobacterales</taxon>
        <taxon>Rhodanobacteraceae</taxon>
        <taxon>Rhodanobacter</taxon>
    </lineage>
</organism>
<accession>A0ABW0QNF4</accession>
<dbReference type="Proteomes" id="UP001596114">
    <property type="component" value="Unassembled WGS sequence"/>
</dbReference>
<comment type="caution">
    <text evidence="2">The sequence shown here is derived from an EMBL/GenBank/DDBJ whole genome shotgun (WGS) entry which is preliminary data.</text>
</comment>
<evidence type="ECO:0000313" key="3">
    <source>
        <dbReference type="Proteomes" id="UP001596114"/>
    </source>
</evidence>
<dbReference type="InterPro" id="IPR003607">
    <property type="entry name" value="HD/PDEase_dom"/>
</dbReference>
<keyword evidence="2" id="KW-0378">Hydrolase</keyword>